<gene>
    <name evidence="4" type="ORF">BGC07_12960</name>
</gene>
<dbReference type="InterPro" id="IPR014729">
    <property type="entry name" value="Rossmann-like_a/b/a_fold"/>
</dbReference>
<comment type="caution">
    <text evidence="4">The sequence shown here is derived from an EMBL/GenBank/DDBJ whole genome shotgun (WGS) entry which is preliminary data.</text>
</comment>
<feature type="domain" description="UspA" evidence="3">
    <location>
        <begin position="3"/>
        <end position="134"/>
    </location>
</feature>
<evidence type="ECO:0000256" key="1">
    <source>
        <dbReference type="ARBA" id="ARBA00008791"/>
    </source>
</evidence>
<accession>A0ABX3ABZ2</accession>
<dbReference type="Gene3D" id="3.40.50.620">
    <property type="entry name" value="HUPs"/>
    <property type="match status" value="1"/>
</dbReference>
<comment type="subcellular location">
    <subcellularLocation>
        <location evidence="2">Cytoplasm</location>
    </subcellularLocation>
</comment>
<reference evidence="4 5" key="1">
    <citation type="submission" date="2016-08" db="EMBL/GenBank/DDBJ databases">
        <title>Draft genome sequence of Candidatus Piscirickettsia litoralis, from seawater.</title>
        <authorList>
            <person name="Wan X."/>
            <person name="Lee A.J."/>
            <person name="Hou S."/>
            <person name="Donachie S.P."/>
        </authorList>
    </citation>
    <scope>NUCLEOTIDE SEQUENCE [LARGE SCALE GENOMIC DNA]</scope>
    <source>
        <strain evidence="4 5">Y2</strain>
    </source>
</reference>
<name>A0ABX3ABZ2_9GAMM</name>
<evidence type="ECO:0000259" key="3">
    <source>
        <dbReference type="Pfam" id="PF00582"/>
    </source>
</evidence>
<proteinExistence type="inferred from homology"/>
<dbReference type="InterPro" id="IPR006015">
    <property type="entry name" value="Universal_stress_UspA"/>
</dbReference>
<dbReference type="SUPFAM" id="SSF52402">
    <property type="entry name" value="Adenine nucleotide alpha hydrolases-like"/>
    <property type="match status" value="1"/>
</dbReference>
<organism evidence="4 5">
    <name type="scientific">Piscirickettsia litoralis</name>
    <dbReference type="NCBI Taxonomy" id="1891921"/>
    <lineage>
        <taxon>Bacteria</taxon>
        <taxon>Pseudomonadati</taxon>
        <taxon>Pseudomonadota</taxon>
        <taxon>Gammaproteobacteria</taxon>
        <taxon>Thiotrichales</taxon>
        <taxon>Piscirickettsiaceae</taxon>
        <taxon>Piscirickettsia</taxon>
    </lineage>
</organism>
<dbReference type="Proteomes" id="UP000094329">
    <property type="component" value="Unassembled WGS sequence"/>
</dbReference>
<comment type="similarity">
    <text evidence="1 2">Belongs to the universal stress protein A family.</text>
</comment>
<evidence type="ECO:0000256" key="2">
    <source>
        <dbReference type="PIRNR" id="PIRNR006276"/>
    </source>
</evidence>
<dbReference type="Pfam" id="PF00582">
    <property type="entry name" value="Usp"/>
    <property type="match status" value="1"/>
</dbReference>
<evidence type="ECO:0000313" key="5">
    <source>
        <dbReference type="Proteomes" id="UP000094329"/>
    </source>
</evidence>
<dbReference type="PANTHER" id="PTHR46268">
    <property type="entry name" value="STRESS RESPONSE PROTEIN NHAX"/>
    <property type="match status" value="1"/>
</dbReference>
<protein>
    <recommendedName>
        <fullName evidence="2">Universal stress protein</fullName>
    </recommendedName>
</protein>
<evidence type="ECO:0000313" key="4">
    <source>
        <dbReference type="EMBL" id="ODN43649.1"/>
    </source>
</evidence>
<dbReference type="InterPro" id="IPR006016">
    <property type="entry name" value="UspA"/>
</dbReference>
<keyword evidence="2" id="KW-0963">Cytoplasm</keyword>
<sequence>MQYRHILFATDIDDGSLHNVRKALDLSRALSDKFSLLHVAPDSISDLAMGSAKLYEEILDTSKAEIMKIAKALGIPKSDQYVIEGSPKEVILMFAEKANIDLIILNSHRHNWLEMLGATTNYVVNKAQCDVLIIDNDKNQK</sequence>
<dbReference type="PANTHER" id="PTHR46268:SF6">
    <property type="entry name" value="UNIVERSAL STRESS PROTEIN UP12"/>
    <property type="match status" value="1"/>
</dbReference>
<keyword evidence="5" id="KW-1185">Reference proteome</keyword>
<dbReference type="RefSeq" id="WP_069313447.1">
    <property type="nucleotide sequence ID" value="NZ_MDTU01000001.1"/>
</dbReference>
<dbReference type="PIRSF" id="PIRSF006276">
    <property type="entry name" value="UspA"/>
    <property type="match status" value="1"/>
</dbReference>
<dbReference type="EMBL" id="MDTU01000001">
    <property type="protein sequence ID" value="ODN43649.1"/>
    <property type="molecule type" value="Genomic_DNA"/>
</dbReference>